<accession>A0ACC2QPB2</accession>
<dbReference type="Proteomes" id="UP001231649">
    <property type="component" value="Chromosome 16"/>
</dbReference>
<proteinExistence type="predicted"/>
<keyword evidence="2" id="KW-1185">Reference proteome</keyword>
<evidence type="ECO:0000313" key="2">
    <source>
        <dbReference type="Proteomes" id="UP001231649"/>
    </source>
</evidence>
<gene>
    <name evidence="1" type="ORF">PYW08_004456</name>
</gene>
<name>A0ACC2QPB2_9NEOP</name>
<sequence length="149" mass="17517">MDYNVKFFRIFQLSTMKTLVFLLTTCTCLVKCLPPPHPDVLAVRREEERLHPLLRSPALRNPHLRQILPLTSLLHKGENLVYARDAHDVSRKEIYKILTHAGLIPRKRFPSSDLSHENNHIPVTWPEEWNEEQIYGSAYLHNQDLLQYL</sequence>
<protein>
    <submittedName>
        <fullName evidence="1">Uncharacterized protein</fullName>
    </submittedName>
</protein>
<comment type="caution">
    <text evidence="1">The sequence shown here is derived from an EMBL/GenBank/DDBJ whole genome shotgun (WGS) entry which is preliminary data.</text>
</comment>
<organism evidence="1 2">
    <name type="scientific">Mythimna loreyi</name>
    <dbReference type="NCBI Taxonomy" id="667449"/>
    <lineage>
        <taxon>Eukaryota</taxon>
        <taxon>Metazoa</taxon>
        <taxon>Ecdysozoa</taxon>
        <taxon>Arthropoda</taxon>
        <taxon>Hexapoda</taxon>
        <taxon>Insecta</taxon>
        <taxon>Pterygota</taxon>
        <taxon>Neoptera</taxon>
        <taxon>Endopterygota</taxon>
        <taxon>Lepidoptera</taxon>
        <taxon>Glossata</taxon>
        <taxon>Ditrysia</taxon>
        <taxon>Noctuoidea</taxon>
        <taxon>Noctuidae</taxon>
        <taxon>Noctuinae</taxon>
        <taxon>Hadenini</taxon>
        <taxon>Mythimna</taxon>
    </lineage>
</organism>
<dbReference type="EMBL" id="CM056792">
    <property type="protein sequence ID" value="KAJ8722054.1"/>
    <property type="molecule type" value="Genomic_DNA"/>
</dbReference>
<reference evidence="1" key="1">
    <citation type="submission" date="2023-03" db="EMBL/GenBank/DDBJ databases">
        <title>Chromosome-level genomes of two armyworms, Mythimna separata and Mythimna loreyi, provide insights into the biosynthesis and reception of sex pheromones.</title>
        <authorList>
            <person name="Zhao H."/>
        </authorList>
    </citation>
    <scope>NUCLEOTIDE SEQUENCE</scope>
    <source>
        <strain evidence="1">BeijingLab</strain>
    </source>
</reference>
<evidence type="ECO:0000313" key="1">
    <source>
        <dbReference type="EMBL" id="KAJ8722054.1"/>
    </source>
</evidence>